<feature type="region of interest" description="Disordered" evidence="2">
    <location>
        <begin position="391"/>
        <end position="441"/>
    </location>
</feature>
<evidence type="ECO:0000256" key="2">
    <source>
        <dbReference type="SAM" id="MobiDB-lite"/>
    </source>
</evidence>
<feature type="compositionally biased region" description="Low complexity" evidence="2">
    <location>
        <begin position="808"/>
        <end position="820"/>
    </location>
</feature>
<feature type="compositionally biased region" description="Polar residues" evidence="2">
    <location>
        <begin position="131"/>
        <end position="147"/>
    </location>
</feature>
<feature type="compositionally biased region" description="Basic and acidic residues" evidence="2">
    <location>
        <begin position="100"/>
        <end position="110"/>
    </location>
</feature>
<dbReference type="InterPro" id="IPR043136">
    <property type="entry name" value="B30.2/SPRY_sf"/>
</dbReference>
<feature type="region of interest" description="Disordered" evidence="2">
    <location>
        <begin position="777"/>
        <end position="826"/>
    </location>
</feature>
<feature type="compositionally biased region" description="Low complexity" evidence="2">
    <location>
        <begin position="69"/>
        <end position="82"/>
    </location>
</feature>
<evidence type="ECO:0000256" key="1">
    <source>
        <dbReference type="SAM" id="Coils"/>
    </source>
</evidence>
<dbReference type="GeneID" id="94289938"/>
<protein>
    <recommendedName>
        <fullName evidence="5">SPRY domain-containing protein</fullName>
    </recommendedName>
</protein>
<feature type="compositionally biased region" description="Polar residues" evidence="2">
    <location>
        <begin position="240"/>
        <end position="252"/>
    </location>
</feature>
<dbReference type="PANTHER" id="PTHR45615">
    <property type="entry name" value="MYOSIN HEAVY CHAIN, NON-MUSCLE"/>
    <property type="match status" value="1"/>
</dbReference>
<feature type="compositionally biased region" description="Polar residues" evidence="2">
    <location>
        <begin position="866"/>
        <end position="877"/>
    </location>
</feature>
<feature type="compositionally biased region" description="Basic and acidic residues" evidence="2">
    <location>
        <begin position="795"/>
        <end position="807"/>
    </location>
</feature>
<feature type="region of interest" description="Disordered" evidence="2">
    <location>
        <begin position="861"/>
        <end position="958"/>
    </location>
</feature>
<feature type="compositionally biased region" description="Basic and acidic residues" evidence="2">
    <location>
        <begin position="411"/>
        <end position="426"/>
    </location>
</feature>
<name>A0A836L455_9TRYP</name>
<evidence type="ECO:0000313" key="3">
    <source>
        <dbReference type="EMBL" id="KAG5497599.1"/>
    </source>
</evidence>
<evidence type="ECO:0000313" key="4">
    <source>
        <dbReference type="Proteomes" id="UP000674318"/>
    </source>
</evidence>
<keyword evidence="4" id="KW-1185">Reference proteome</keyword>
<feature type="region of interest" description="Disordered" evidence="2">
    <location>
        <begin position="490"/>
        <end position="510"/>
    </location>
</feature>
<feature type="compositionally biased region" description="Basic and acidic residues" evidence="2">
    <location>
        <begin position="947"/>
        <end position="958"/>
    </location>
</feature>
<feature type="region of interest" description="Disordered" evidence="2">
    <location>
        <begin position="1050"/>
        <end position="1071"/>
    </location>
</feature>
<reference evidence="3 4" key="1">
    <citation type="submission" date="2021-02" db="EMBL/GenBank/DDBJ databases">
        <title>Porcisia hertigi Genome sequencing and assembly.</title>
        <authorList>
            <person name="Almutairi H."/>
            <person name="Gatherer D."/>
        </authorList>
    </citation>
    <scope>NUCLEOTIDE SEQUENCE [LARGE SCALE GENOMIC DNA]</scope>
    <source>
        <strain evidence="3 4">C119</strain>
    </source>
</reference>
<organism evidence="3 4">
    <name type="scientific">Porcisia hertigi</name>
    <dbReference type="NCBI Taxonomy" id="2761500"/>
    <lineage>
        <taxon>Eukaryota</taxon>
        <taxon>Discoba</taxon>
        <taxon>Euglenozoa</taxon>
        <taxon>Kinetoplastea</taxon>
        <taxon>Metakinetoplastina</taxon>
        <taxon>Trypanosomatida</taxon>
        <taxon>Trypanosomatidae</taxon>
        <taxon>Leishmaniinae</taxon>
        <taxon>Porcisia</taxon>
    </lineage>
</organism>
<feature type="coiled-coil region" evidence="1">
    <location>
        <begin position="700"/>
        <end position="741"/>
    </location>
</feature>
<dbReference type="KEGG" id="phet:94289938"/>
<keyword evidence="1" id="KW-0175">Coiled coil</keyword>
<dbReference type="EMBL" id="JAFJZO010000031">
    <property type="protein sequence ID" value="KAG5497599.1"/>
    <property type="molecule type" value="Genomic_DNA"/>
</dbReference>
<feature type="coiled-coil region" evidence="1">
    <location>
        <begin position="619"/>
        <end position="653"/>
    </location>
</feature>
<feature type="compositionally biased region" description="Polar residues" evidence="2">
    <location>
        <begin position="265"/>
        <end position="280"/>
    </location>
</feature>
<evidence type="ECO:0008006" key="5">
    <source>
        <dbReference type="Google" id="ProtNLM"/>
    </source>
</evidence>
<feature type="compositionally biased region" description="Polar residues" evidence="2">
    <location>
        <begin position="584"/>
        <end position="593"/>
    </location>
</feature>
<dbReference type="RefSeq" id="XP_067755067.1">
    <property type="nucleotide sequence ID" value="XM_067899861.1"/>
</dbReference>
<dbReference type="OrthoDB" id="25503at2759"/>
<feature type="region of interest" description="Disordered" evidence="2">
    <location>
        <begin position="554"/>
        <end position="601"/>
    </location>
</feature>
<dbReference type="PANTHER" id="PTHR45615:SF66">
    <property type="entry name" value="CARD DOMAIN-CONTAINING PROTEIN"/>
    <property type="match status" value="1"/>
</dbReference>
<gene>
    <name evidence="3" type="ORF">JKF63_03864</name>
</gene>
<sequence>MDLRQEVPAPARLGAVPLSANDTNVAPSSAASKTADRTALPPLPRRWEEENSPQQRPELSVETRQRVCSSSSSSTSAPATATVKEVPQAKISSTPTTPRIPKDKLDETRVRGASVVSPQRHVNGAGAASSGIKNGNESGTSMSTSSFAHKINEKASESAPAKPNSRESVLPMNGDKPAYATDKPPTNPNVTPRMHLSDGDDAALSPRQRHTAPPPSTPESPLALGSTCAPSINDGEMTNAGPSTEKQGSAYRTAQPRKNEEETSRTPQTATASFGTNPGTPSHPAAASQARLGVASCPSTPRSLAHSAAFFASNEGPAVSKSTEATLAAEVRELGRALKEKEREIARLTRSVDKANESSAKAQEKAGELQGKLNSEKSLFSAHKKSALAEKQELQKELRQAQSALRSAEQAQDKLQRELDKQREKLAAASSRSSSTTTAPYLTSVSAGTSSVLAEAKLQAKVLSLENETKSMRNTIQQLEEQLAAATPIAGPAQSAEDRQDTAAARGSAETIETLRNEVVSLRRLLSSHDATCRGYQEKIDNLVKENEALKARGNAWRNPARDDGTSSTPRSTSASGVAESEGRSPSTRSLCQAGTAEVPVKRDTAHEREEMRVIQAQLGSYRRMNARAERSIKQLEEELTACRHRAEVAEEQAAKMTSCSADSSASVAVATNALRDVIDSLKLQLSAVTGECDDLRQCLQERSEEATTLHLALQEAEEERDALMQQTLDLQSRVAEAEKNAVTALAVSKAEFGAALEKSHADLLAVKSELQAAADAAQRHQDAADSLGSELVEEQERSARLEEERQAAQAEAAGQMAAAEESKRQVDRLKVQCRGLRLKLADATAELAVLQQKCAHISQECDGALSQSSTKRNTTAESDKKMFPHQPTSAGRHTTTEDNNRVNHPVFSSEAKQGDGVSRNLSDALLSANRRTPAKGTNSTPPPTVEQKHEPQAGDRHKLDALSRYSEVPAIIDPFLRDSQQRLQLPLELLGRFGDSCSPGRGRSPGRARSPGAAHVLNNRYFDPTMFSGREGQPCSVGDDPICISAHIPSPSSHHVDTQKQGDAQSPSRAVCPRSTALSTSAMELQTLCSGSAASLASMFSDIPQASLFYSSCDTVSLDKGAGQRTAVELQFSNTAGRLLLSKRRQRVQRPVFPAVTRGADFVDVCCAALGSISHRIHFSMMSNAGRHHLKNSFRFTIRVLSDCGNGDGDILVGFADRYVPMESFGDKQNALHYNGCYYLSLREGRIFCPAQNIRGAAYAGWSAAAAEAVERRRSSGAGPGSVDGALVTWAQDGETSFTEVRGASSPMATHVPSRPPEYVVRAGDEIACTLYADGRRSIHYSWNGVECGVAFTGVTLSPSLYPCIEVNAPGGTVELL</sequence>
<dbReference type="Proteomes" id="UP000674318">
    <property type="component" value="Unassembled WGS sequence"/>
</dbReference>
<feature type="compositionally biased region" description="Low complexity" evidence="2">
    <location>
        <begin position="427"/>
        <end position="439"/>
    </location>
</feature>
<feature type="compositionally biased region" description="Basic and acidic residues" evidence="2">
    <location>
        <begin position="349"/>
        <end position="367"/>
    </location>
</feature>
<feature type="region of interest" description="Disordered" evidence="2">
    <location>
        <begin position="1"/>
        <end position="301"/>
    </location>
</feature>
<accession>A0A836L455</accession>
<feature type="region of interest" description="Disordered" evidence="2">
    <location>
        <begin position="349"/>
        <end position="374"/>
    </location>
</feature>
<dbReference type="Gene3D" id="2.60.120.920">
    <property type="match status" value="1"/>
</dbReference>
<feature type="compositionally biased region" description="Polar residues" evidence="2">
    <location>
        <begin position="20"/>
        <end position="32"/>
    </location>
</feature>
<proteinExistence type="predicted"/>
<feature type="compositionally biased region" description="Polar residues" evidence="2">
    <location>
        <begin position="566"/>
        <end position="576"/>
    </location>
</feature>
<comment type="caution">
    <text evidence="3">The sequence shown here is derived from an EMBL/GenBank/DDBJ whole genome shotgun (WGS) entry which is preliminary data.</text>
</comment>